<protein>
    <submittedName>
        <fullName evidence="15">Fibrillin-1</fullName>
    </submittedName>
</protein>
<evidence type="ECO:0000256" key="5">
    <source>
        <dbReference type="ARBA" id="ARBA00022530"/>
    </source>
</evidence>
<feature type="region of interest" description="Disordered" evidence="13">
    <location>
        <begin position="446"/>
        <end position="482"/>
    </location>
</feature>
<feature type="region of interest" description="Disordered" evidence="13">
    <location>
        <begin position="220"/>
        <end position="296"/>
    </location>
</feature>
<dbReference type="Pfam" id="PF22914">
    <property type="entry name" value="Fibulin_C"/>
    <property type="match status" value="1"/>
</dbReference>
<dbReference type="OrthoDB" id="10022113at2759"/>
<evidence type="ECO:0000256" key="10">
    <source>
        <dbReference type="ARBA" id="ARBA00023157"/>
    </source>
</evidence>
<evidence type="ECO:0000259" key="14">
    <source>
        <dbReference type="PROSITE" id="PS50026"/>
    </source>
</evidence>
<dbReference type="Pfam" id="PF14670">
    <property type="entry name" value="FXa_inhibition"/>
    <property type="match status" value="1"/>
</dbReference>
<dbReference type="InterPro" id="IPR001881">
    <property type="entry name" value="EGF-like_Ca-bd_dom"/>
</dbReference>
<dbReference type="Proteomes" id="UP000053825">
    <property type="component" value="Unassembled WGS sequence"/>
</dbReference>
<feature type="domain" description="EGF-like" evidence="14">
    <location>
        <begin position="1265"/>
        <end position="1303"/>
    </location>
</feature>
<comment type="subcellular location">
    <subcellularLocation>
        <location evidence="1">Secreted</location>
        <location evidence="1">Extracellular space</location>
        <location evidence="1">Extracellular matrix</location>
    </subcellularLocation>
</comment>
<dbReference type="SUPFAM" id="SSF57196">
    <property type="entry name" value="EGF/Laminin"/>
    <property type="match status" value="4"/>
</dbReference>
<keyword evidence="8" id="KW-0677">Repeat</keyword>
<comment type="similarity">
    <text evidence="2">Belongs to the fibulin family.</text>
</comment>
<evidence type="ECO:0000256" key="13">
    <source>
        <dbReference type="SAM" id="MobiDB-lite"/>
    </source>
</evidence>
<dbReference type="Gene3D" id="2.10.25.10">
    <property type="entry name" value="Laminin"/>
    <property type="match status" value="19"/>
</dbReference>
<comment type="caution">
    <text evidence="12">Lacks conserved residue(s) required for the propagation of feature annotation.</text>
</comment>
<dbReference type="PROSITE" id="PS00010">
    <property type="entry name" value="ASX_HYDROXYL"/>
    <property type="match status" value="2"/>
</dbReference>
<dbReference type="Gene3D" id="1.20.5.1500">
    <property type="match status" value="1"/>
</dbReference>
<dbReference type="PROSITE" id="PS50026">
    <property type="entry name" value="EGF_3"/>
    <property type="match status" value="2"/>
</dbReference>
<evidence type="ECO:0000256" key="1">
    <source>
        <dbReference type="ARBA" id="ARBA00004498"/>
    </source>
</evidence>
<accession>A0A0L7QW70</accession>
<dbReference type="PROSITE" id="PS01187">
    <property type="entry name" value="EGF_CA"/>
    <property type="match status" value="6"/>
</dbReference>
<dbReference type="GO" id="GO:0006334">
    <property type="term" value="P:nucleosome assembly"/>
    <property type="evidence" value="ECO:0007669"/>
    <property type="project" value="InterPro"/>
</dbReference>
<feature type="compositionally biased region" description="Basic residues" evidence="13">
    <location>
        <begin position="165"/>
        <end position="175"/>
    </location>
</feature>
<evidence type="ECO:0000256" key="7">
    <source>
        <dbReference type="ARBA" id="ARBA00022729"/>
    </source>
</evidence>
<dbReference type="InterPro" id="IPR049883">
    <property type="entry name" value="NOTCH1_EGF-like"/>
</dbReference>
<feature type="region of interest" description="Disordered" evidence="13">
    <location>
        <begin position="141"/>
        <end position="175"/>
    </location>
</feature>
<keyword evidence="4" id="KW-0964">Secreted</keyword>
<feature type="compositionally biased region" description="Low complexity" evidence="13">
    <location>
        <begin position="446"/>
        <end position="480"/>
    </location>
</feature>
<dbReference type="STRING" id="597456.A0A0L7QW70"/>
<evidence type="ECO:0000256" key="6">
    <source>
        <dbReference type="ARBA" id="ARBA00022536"/>
    </source>
</evidence>
<dbReference type="FunFam" id="2.10.25.10:FF:000014">
    <property type="entry name" value="Latent-transforming growth factor beta-binding protein 3"/>
    <property type="match status" value="2"/>
</dbReference>
<evidence type="ECO:0000313" key="16">
    <source>
        <dbReference type="Proteomes" id="UP000053825"/>
    </source>
</evidence>
<comment type="similarity">
    <text evidence="3">Belongs to the nucleosome assembly protein (NAP) family.</text>
</comment>
<dbReference type="InterPro" id="IPR002164">
    <property type="entry name" value="NAP_family"/>
</dbReference>
<dbReference type="PROSITE" id="PS01186">
    <property type="entry name" value="EGF_2"/>
    <property type="match status" value="1"/>
</dbReference>
<evidence type="ECO:0000256" key="11">
    <source>
        <dbReference type="ARBA" id="ARBA00023180"/>
    </source>
</evidence>
<dbReference type="EMBL" id="KQ414716">
    <property type="protein sequence ID" value="KOC62863.1"/>
    <property type="molecule type" value="Genomic_DNA"/>
</dbReference>
<dbReference type="SMART" id="SM00181">
    <property type="entry name" value="EGF"/>
    <property type="match status" value="13"/>
</dbReference>
<evidence type="ECO:0000313" key="15">
    <source>
        <dbReference type="EMBL" id="KOC62863.1"/>
    </source>
</evidence>
<dbReference type="InterPro" id="IPR009030">
    <property type="entry name" value="Growth_fac_rcpt_cys_sf"/>
</dbReference>
<feature type="domain" description="EGF-like" evidence="14">
    <location>
        <begin position="1478"/>
        <end position="1519"/>
    </location>
</feature>
<dbReference type="GO" id="GO:0005509">
    <property type="term" value="F:calcium ion binding"/>
    <property type="evidence" value="ECO:0007669"/>
    <property type="project" value="InterPro"/>
</dbReference>
<dbReference type="SUPFAM" id="SSF57184">
    <property type="entry name" value="Growth factor receptor domain"/>
    <property type="match status" value="4"/>
</dbReference>
<dbReference type="FunFam" id="3.30.1120.90:FF:000002">
    <property type="entry name" value="Testis-specific Y-encoded-like protein 2"/>
    <property type="match status" value="1"/>
</dbReference>
<keyword evidence="11" id="KW-0325">Glycoprotein</keyword>
<keyword evidence="10" id="KW-1015">Disulfide bond</keyword>
<dbReference type="PANTHER" id="PTHR24034">
    <property type="entry name" value="EGF-LIKE DOMAIN-CONTAINING PROTEIN"/>
    <property type="match status" value="1"/>
</dbReference>
<feature type="compositionally biased region" description="Basic and acidic residues" evidence="13">
    <location>
        <begin position="155"/>
        <end position="164"/>
    </location>
</feature>
<dbReference type="InterPro" id="IPR055088">
    <property type="entry name" value="Fibulin_C"/>
</dbReference>
<dbReference type="InterPro" id="IPR050751">
    <property type="entry name" value="ECM_structural_protein"/>
</dbReference>
<evidence type="ECO:0000256" key="9">
    <source>
        <dbReference type="ARBA" id="ARBA00022837"/>
    </source>
</evidence>
<organism evidence="15 16">
    <name type="scientific">Habropoda laboriosa</name>
    <dbReference type="NCBI Taxonomy" id="597456"/>
    <lineage>
        <taxon>Eukaryota</taxon>
        <taxon>Metazoa</taxon>
        <taxon>Ecdysozoa</taxon>
        <taxon>Arthropoda</taxon>
        <taxon>Hexapoda</taxon>
        <taxon>Insecta</taxon>
        <taxon>Pterygota</taxon>
        <taxon>Neoptera</taxon>
        <taxon>Endopterygota</taxon>
        <taxon>Hymenoptera</taxon>
        <taxon>Apocrita</taxon>
        <taxon>Aculeata</taxon>
        <taxon>Apoidea</taxon>
        <taxon>Anthophila</taxon>
        <taxon>Apidae</taxon>
        <taxon>Habropoda</taxon>
    </lineage>
</organism>
<dbReference type="Pfam" id="PF07645">
    <property type="entry name" value="EGF_CA"/>
    <property type="match status" value="18"/>
</dbReference>
<evidence type="ECO:0000256" key="3">
    <source>
        <dbReference type="ARBA" id="ARBA00009947"/>
    </source>
</evidence>
<sequence length="1768" mass="196564">MASPNKKAKELEDPGSGEGVETRDYDIEIQKTLEEIDGCQNQIDGLNEKASDEILEVEKKYNKLRKPYFQKRNDIIKRIPNFWVTAVSFHTMTLHEEDALRFLNKLEVEEFEDIKSGYRINFHFDENPYFENDVLTKEFHLGSSGDPASQSTPIRWKEGADLTKRAKTKAPLKGRKRPLKHRSFFDWFTDHGDPSSDEIAELIKDDMWPNPLQYYLAPDMDVENGIEGDGEDCDTEEEEEEEDGGADDGDEAGDGEEGDDSIVVVEDDVDEDEEEEEAVNDEDDGVNEDDDLLVDDEVDREGVLLSEARMEAQFEKCCGLGTSWALEGIGCEKFTGPVSGVPTVEQGLCLEAVDICCVRTYHEQQCKKGKSDARAGLACVTGTKSKRRLGPGDYHRDCCEACKLGILTGSMGQGCAFKSFTFGNPWDPAFLECCHEASPSTTTILTTELTDESSSSDTTETDTTSSMTETTSSSTSSSPSIPTPPLDDICQLMKGLLCSDICVPTPGSYYCKCRDGFTLLEDGKTCRQDLPTDRCKSSNPCEQRCTDNGVAITCSCDPGYTLAKDKHSCIPKSPEKKSTVPEEKDELSPLCPSGYRYKASSQVCDDVNECIEKAVCPGHCENTIGSYICTTKDSKKTVPSQDCLPGYQWEPALRLCADIDECLILSEPCPGRKNFCVNTQGNVDECAEEIHSCLKGSEECRNTEGAYECDVKCKKGFTYSINLGTCVDIDECAGSYNPCSGSNTTCINVIGGYECLPFNNSAPQFLIDTKAEPSMCPAGYKPMNDSKDACIDVDECKEQLHSCDVNEQCINEIGSYRCELPLDAEDTDLNERDEDSDSYSREYEEQPFISPRINRSVICEEGFILNQQSLDCIDVDECSNGLSNCGIGEQCINFEGGYRCSPVCPPGFQPRNNSYHSNGIQGPCQDINECALGLHSCNILTHYCTNTNGSYFCEAFTTTSTTTTNRPFNDARSNKMQTIDRYLFLDPCKHGYTRDLKSGECVDIDECTTSSNCREHEQCHNILGGFKCSPLCTVGWYFNKLTKGCQDVDECLLGRHDCPEGTHICVNTNGSFVCELIQPCSNGYERSFNGSCIDIDECLDDLHTCRLELYQYCVNKIGSFECLTRLPSCQTGFTFSVASRQCEDIDECVTGEHKCDSRLSEKCINLRGTYRCERPIAVQRQRQKPACPTGFRYHPRLRKCTDIDECAEGLDACEGEVCYNQPGGYSCAKLPKPITRKPTTTPSPALPNQKCAPGTKFVRNRGCVDIDECQEVEDACSSNEECINTRGSYMCTCKPGFRRENLTQACVDINECQLQEDNCLPTQRCDNTIGSFTCTRLLPCGTGYTLNAATEICEDDDECFLGTHDCGAGYHCRNTLGSYRCDRNPRMPVSQARTGITTALTTTTSTTTQVTPSHNCPNGFNPSSGGKCVDIDECERNPNICGKTMRCMNTLGSYRCVSRVICGNGYTLDPVTGQNCVDVDECADGTHKCTADQTCVNRLGGYVCNCPPGHVTGPNKDCIDIDECSLYDLSGETVYEPYVRLTVCPSHRKSRPLVEFQIVSRALETLMIIMYDCRYFCQTEHRSFGFSFFEDIDECRTGQVCRGQDEICHNTRGGFRCNRINCPSGYHRDHVKKNRCVRSWPCHYDNPACFKQPSHYSYNFITLVSMLPIAPNEPENLFKMTAYHQQGSAIQFSMAFLDARAPPGVQRATESCFALKRPSPTEAVLVLTQSIQGPQEIELDLSMEFYHHTIFAGSVVAKIMVFVSQYEY</sequence>
<keyword evidence="16" id="KW-1185">Reference proteome</keyword>
<dbReference type="InterPro" id="IPR000742">
    <property type="entry name" value="EGF"/>
</dbReference>
<reference evidence="15 16" key="1">
    <citation type="submission" date="2015-07" db="EMBL/GenBank/DDBJ databases">
        <title>The genome of Habropoda laboriosa.</title>
        <authorList>
            <person name="Pan H."/>
            <person name="Kapheim K."/>
        </authorList>
    </citation>
    <scope>NUCLEOTIDE SEQUENCE [LARGE SCALE GENOMIC DNA]</scope>
    <source>
        <strain evidence="15">0110345459</strain>
    </source>
</reference>
<evidence type="ECO:0000256" key="2">
    <source>
        <dbReference type="ARBA" id="ARBA00006127"/>
    </source>
</evidence>
<dbReference type="InterPro" id="IPR037231">
    <property type="entry name" value="NAP-like_sf"/>
</dbReference>
<keyword evidence="6 12" id="KW-0245">EGF-like domain</keyword>
<keyword evidence="5" id="KW-0272">Extracellular matrix</keyword>
<dbReference type="SUPFAM" id="SSF143113">
    <property type="entry name" value="NAP-like"/>
    <property type="match status" value="1"/>
</dbReference>
<dbReference type="SMART" id="SM00179">
    <property type="entry name" value="EGF_CA"/>
    <property type="match status" value="18"/>
</dbReference>
<gene>
    <name evidence="15" type="ORF">WH47_02566</name>
</gene>
<dbReference type="Pfam" id="PF00956">
    <property type="entry name" value="NAP"/>
    <property type="match status" value="1"/>
</dbReference>
<dbReference type="InterPro" id="IPR000152">
    <property type="entry name" value="EGF-type_Asp/Asn_hydroxyl_site"/>
</dbReference>
<name>A0A0L7QW70_9HYME</name>
<proteinExistence type="inferred from homology"/>
<evidence type="ECO:0000256" key="8">
    <source>
        <dbReference type="ARBA" id="ARBA00022737"/>
    </source>
</evidence>
<feature type="region of interest" description="Disordered" evidence="13">
    <location>
        <begin position="1"/>
        <end position="23"/>
    </location>
</feature>
<dbReference type="CDD" id="cd00054">
    <property type="entry name" value="EGF_CA"/>
    <property type="match status" value="6"/>
</dbReference>
<dbReference type="Gene3D" id="3.30.1120.90">
    <property type="entry name" value="Nucleosome assembly protein"/>
    <property type="match status" value="1"/>
</dbReference>
<dbReference type="FunFam" id="2.10.25.10:FF:000005">
    <property type="entry name" value="Fibrillin 2"/>
    <property type="match status" value="2"/>
</dbReference>
<keyword evidence="7" id="KW-0732">Signal</keyword>
<keyword evidence="9" id="KW-0106">Calcium</keyword>
<evidence type="ECO:0000256" key="12">
    <source>
        <dbReference type="PROSITE-ProRule" id="PRU00076"/>
    </source>
</evidence>
<dbReference type="GO" id="GO:0005634">
    <property type="term" value="C:nucleus"/>
    <property type="evidence" value="ECO:0007669"/>
    <property type="project" value="InterPro"/>
</dbReference>
<dbReference type="PANTHER" id="PTHR24034:SF111">
    <property type="entry name" value="FIBULIN-2-LIKE ISOFORM X1"/>
    <property type="match status" value="1"/>
</dbReference>
<dbReference type="InterPro" id="IPR018097">
    <property type="entry name" value="EGF_Ca-bd_CS"/>
</dbReference>
<evidence type="ECO:0000256" key="4">
    <source>
        <dbReference type="ARBA" id="ARBA00022525"/>
    </source>
</evidence>